<dbReference type="OrthoDB" id="18453at2759"/>
<dbReference type="Proteomes" id="UP000054771">
    <property type="component" value="Unassembled WGS sequence"/>
</dbReference>
<dbReference type="EMBL" id="CDMC01000004">
    <property type="protein sequence ID" value="CEL03717.1"/>
    <property type="molecule type" value="Genomic_DNA"/>
</dbReference>
<dbReference type="Pfam" id="PF05462">
    <property type="entry name" value="Dicty_CAR"/>
    <property type="match status" value="1"/>
</dbReference>
<organism evidence="7 8">
    <name type="scientific">Aspergillus calidoustus</name>
    <dbReference type="NCBI Taxonomy" id="454130"/>
    <lineage>
        <taxon>Eukaryota</taxon>
        <taxon>Fungi</taxon>
        <taxon>Dikarya</taxon>
        <taxon>Ascomycota</taxon>
        <taxon>Pezizomycotina</taxon>
        <taxon>Eurotiomycetes</taxon>
        <taxon>Eurotiomycetidae</taxon>
        <taxon>Eurotiales</taxon>
        <taxon>Aspergillaceae</taxon>
        <taxon>Aspergillus</taxon>
        <taxon>Aspergillus subgen. Nidulantes</taxon>
    </lineage>
</organism>
<evidence type="ECO:0000313" key="8">
    <source>
        <dbReference type="Proteomes" id="UP000054771"/>
    </source>
</evidence>
<accession>A0A0U4Z265</accession>
<dbReference type="SUPFAM" id="SSF81321">
    <property type="entry name" value="Family A G protein-coupled receptor-like"/>
    <property type="match status" value="1"/>
</dbReference>
<dbReference type="GO" id="GO:0005886">
    <property type="term" value="C:plasma membrane"/>
    <property type="evidence" value="ECO:0007669"/>
    <property type="project" value="TreeGrafter"/>
</dbReference>
<evidence type="ECO:0000259" key="6">
    <source>
        <dbReference type="PROSITE" id="PS50261"/>
    </source>
</evidence>
<proteinExistence type="predicted"/>
<comment type="subcellular location">
    <subcellularLocation>
        <location evidence="1">Membrane</location>
        <topology evidence="1">Multi-pass membrane protein</topology>
    </subcellularLocation>
</comment>
<dbReference type="PANTHER" id="PTHR23112">
    <property type="entry name" value="G PROTEIN-COUPLED RECEPTOR 157-RELATED"/>
    <property type="match status" value="1"/>
</dbReference>
<evidence type="ECO:0000256" key="3">
    <source>
        <dbReference type="ARBA" id="ARBA00022989"/>
    </source>
</evidence>
<feature type="transmembrane region" description="Helical" evidence="5">
    <location>
        <begin position="250"/>
        <end position="266"/>
    </location>
</feature>
<protein>
    <recommendedName>
        <fullName evidence="6">G-protein coupled receptors family 2 profile 2 domain-containing protein</fullName>
    </recommendedName>
</protein>
<dbReference type="PROSITE" id="PS50261">
    <property type="entry name" value="G_PROTEIN_RECEP_F2_4"/>
    <property type="match status" value="1"/>
</dbReference>
<dbReference type="GO" id="GO:0007166">
    <property type="term" value="P:cell surface receptor signaling pathway"/>
    <property type="evidence" value="ECO:0007669"/>
    <property type="project" value="InterPro"/>
</dbReference>
<evidence type="ECO:0000256" key="1">
    <source>
        <dbReference type="ARBA" id="ARBA00004141"/>
    </source>
</evidence>
<gene>
    <name evidence="7" type="ORF">ASPCAL04863</name>
</gene>
<evidence type="ECO:0000313" key="7">
    <source>
        <dbReference type="EMBL" id="CEL03717.1"/>
    </source>
</evidence>
<dbReference type="InterPro" id="IPR017981">
    <property type="entry name" value="GPCR_2-like_7TM"/>
</dbReference>
<dbReference type="AlphaFoldDB" id="A0A0U4Z265"/>
<reference evidence="8" key="1">
    <citation type="journal article" date="2016" name="Genome Announc.">
        <title>Draft genome sequences of fungus Aspergillus calidoustus.</title>
        <authorList>
            <person name="Horn F."/>
            <person name="Linde J."/>
            <person name="Mattern D.J."/>
            <person name="Walther G."/>
            <person name="Guthke R."/>
            <person name="Scherlach K."/>
            <person name="Martin K."/>
            <person name="Brakhage A.A."/>
            <person name="Petzke L."/>
            <person name="Valiante V."/>
        </authorList>
    </citation>
    <scope>NUCLEOTIDE SEQUENCE [LARGE SCALE GENOMIC DNA]</scope>
    <source>
        <strain evidence="8">SF006504</strain>
    </source>
</reference>
<keyword evidence="2 5" id="KW-0812">Transmembrane</keyword>
<feature type="transmembrane region" description="Helical" evidence="5">
    <location>
        <begin position="47"/>
        <end position="66"/>
    </location>
</feature>
<sequence>MKLSSEQLYRLSIAGRTASGLSLLGVATIFATFTFSENFRSPTHRIMLINAFYNLFDFIATMISVSGPEAGDHSALCRFQGFCLQMFPVADVLWTLAMTWDVVLVVFYHYEPERLRRLEKKYLVVITTLTFIPALVFLFVRDSDKGPIYGSVVFWCSISPNWVLFRIIFYYAPIWIIIMVVFILYIYIGHEIFQLRHELMLTNNDCLILSSTASPSNESITARPPTSRDDMKHLDGPIIRPQSAVSLRKFLLMPILFFLALLTTWVTPTINRIYAFRHPGQEPYPLMVAVAALGSLRGFWNGIIFVSMRSKGKGKGRR</sequence>
<dbReference type="Gene3D" id="1.20.1070.10">
    <property type="entry name" value="Rhodopsin 7-helix transmembrane proteins"/>
    <property type="match status" value="1"/>
</dbReference>
<keyword evidence="4 5" id="KW-0472">Membrane</keyword>
<dbReference type="PANTHER" id="PTHR23112:SF0">
    <property type="entry name" value="TRANSMEMBRANE PROTEIN 116"/>
    <property type="match status" value="1"/>
</dbReference>
<dbReference type="GO" id="GO:0004930">
    <property type="term" value="F:G protein-coupled receptor activity"/>
    <property type="evidence" value="ECO:0007669"/>
    <property type="project" value="TreeGrafter"/>
</dbReference>
<evidence type="ECO:0000256" key="2">
    <source>
        <dbReference type="ARBA" id="ARBA00022692"/>
    </source>
</evidence>
<keyword evidence="3 5" id="KW-1133">Transmembrane helix</keyword>
<feature type="transmembrane region" description="Helical" evidence="5">
    <location>
        <begin position="167"/>
        <end position="188"/>
    </location>
</feature>
<dbReference type="OMA" id="FWNGVVF"/>
<feature type="domain" description="G-protein coupled receptors family 2 profile 2" evidence="6">
    <location>
        <begin position="8"/>
        <end position="309"/>
    </location>
</feature>
<feature type="transmembrane region" description="Helical" evidence="5">
    <location>
        <begin position="122"/>
        <end position="140"/>
    </location>
</feature>
<keyword evidence="8" id="KW-1185">Reference proteome</keyword>
<feature type="transmembrane region" description="Helical" evidence="5">
    <location>
        <begin position="86"/>
        <end position="110"/>
    </location>
</feature>
<dbReference type="GO" id="GO:0007189">
    <property type="term" value="P:adenylate cyclase-activating G protein-coupled receptor signaling pathway"/>
    <property type="evidence" value="ECO:0007669"/>
    <property type="project" value="TreeGrafter"/>
</dbReference>
<name>A0A0U4Z265_ASPCI</name>
<evidence type="ECO:0000256" key="5">
    <source>
        <dbReference type="SAM" id="Phobius"/>
    </source>
</evidence>
<evidence type="ECO:0000256" key="4">
    <source>
        <dbReference type="ARBA" id="ARBA00023136"/>
    </source>
</evidence>
<feature type="transmembrane region" description="Helical" evidence="5">
    <location>
        <begin position="13"/>
        <end position="35"/>
    </location>
</feature>
<feature type="transmembrane region" description="Helical" evidence="5">
    <location>
        <begin position="286"/>
        <end position="308"/>
    </location>
</feature>